<dbReference type="Proteomes" id="UP000663850">
    <property type="component" value="Unassembled WGS sequence"/>
</dbReference>
<protein>
    <submittedName>
        <fullName evidence="1">Uncharacterized protein</fullName>
    </submittedName>
</protein>
<gene>
    <name evidence="1" type="ORF">RDB_LOCUS2876</name>
</gene>
<sequence>MPGENILPFFAAEYDGRRVSIRRIANYDETINSVRNAFPTLSEISRSRISLAQVFPELGEGAVELSRELWKDTLPLVKTMQVVVTNVDIPVKRKLNFARFNSLRHV</sequence>
<name>A0A8H2X3W4_9AGAM</name>
<reference evidence="1" key="1">
    <citation type="submission" date="2021-01" db="EMBL/GenBank/DDBJ databases">
        <authorList>
            <person name="Kaushik A."/>
        </authorList>
    </citation>
    <scope>NUCLEOTIDE SEQUENCE</scope>
    <source>
        <strain evidence="1">Type strain: AG8-Rh-89/</strain>
    </source>
</reference>
<dbReference type="EMBL" id="CAJMWZ010000192">
    <property type="protein sequence ID" value="CAE6413085.1"/>
    <property type="molecule type" value="Genomic_DNA"/>
</dbReference>
<organism evidence="1 2">
    <name type="scientific">Rhizoctonia solani</name>
    <dbReference type="NCBI Taxonomy" id="456999"/>
    <lineage>
        <taxon>Eukaryota</taxon>
        <taxon>Fungi</taxon>
        <taxon>Dikarya</taxon>
        <taxon>Basidiomycota</taxon>
        <taxon>Agaricomycotina</taxon>
        <taxon>Agaricomycetes</taxon>
        <taxon>Cantharellales</taxon>
        <taxon>Ceratobasidiaceae</taxon>
        <taxon>Rhizoctonia</taxon>
    </lineage>
</organism>
<dbReference type="AlphaFoldDB" id="A0A8H2X3W4"/>
<accession>A0A8H2X3W4</accession>
<evidence type="ECO:0000313" key="1">
    <source>
        <dbReference type="EMBL" id="CAE6413085.1"/>
    </source>
</evidence>
<evidence type="ECO:0000313" key="2">
    <source>
        <dbReference type="Proteomes" id="UP000663850"/>
    </source>
</evidence>
<comment type="caution">
    <text evidence="1">The sequence shown here is derived from an EMBL/GenBank/DDBJ whole genome shotgun (WGS) entry which is preliminary data.</text>
</comment>
<proteinExistence type="predicted"/>